<protein>
    <submittedName>
        <fullName evidence="2">Uncharacterized protein</fullName>
    </submittedName>
</protein>
<keyword evidence="1" id="KW-0812">Transmembrane</keyword>
<feature type="transmembrane region" description="Helical" evidence="1">
    <location>
        <begin position="39"/>
        <end position="58"/>
    </location>
</feature>
<dbReference type="EMBL" id="CAQI01000051">
    <property type="protein sequence ID" value="CCQ47462.1"/>
    <property type="molecule type" value="Genomic_DNA"/>
</dbReference>
<keyword evidence="1" id="KW-0472">Membrane</keyword>
<dbReference type="Proteomes" id="UP000035722">
    <property type="component" value="Unassembled WGS sequence"/>
</dbReference>
<organism evidence="2 3">
    <name type="scientific">Pseudarthrobacter siccitolerans</name>
    <dbReference type="NCBI Taxonomy" id="861266"/>
    <lineage>
        <taxon>Bacteria</taxon>
        <taxon>Bacillati</taxon>
        <taxon>Actinomycetota</taxon>
        <taxon>Actinomycetes</taxon>
        <taxon>Micrococcales</taxon>
        <taxon>Micrococcaceae</taxon>
        <taxon>Pseudarthrobacter</taxon>
    </lineage>
</organism>
<dbReference type="OrthoDB" id="4946232at2"/>
<evidence type="ECO:0000313" key="3">
    <source>
        <dbReference type="Proteomes" id="UP000035722"/>
    </source>
</evidence>
<dbReference type="AlphaFoldDB" id="A0A024H6H9"/>
<name>A0A024H6H9_9MICC</name>
<comment type="caution">
    <text evidence="2">The sequence shown here is derived from an EMBL/GenBank/DDBJ whole genome shotgun (WGS) entry which is preliminary data.</text>
</comment>
<dbReference type="RefSeq" id="WP_050056321.1">
    <property type="nucleotide sequence ID" value="NZ_CAQI01000051.1"/>
</dbReference>
<evidence type="ECO:0000256" key="1">
    <source>
        <dbReference type="SAM" id="Phobius"/>
    </source>
</evidence>
<evidence type="ECO:0000313" key="2">
    <source>
        <dbReference type="EMBL" id="CCQ47462.1"/>
    </source>
</evidence>
<proteinExistence type="predicted"/>
<gene>
    <name evidence="2" type="ORF">ARTSIC4J27_3448</name>
</gene>
<feature type="transmembrane region" description="Helical" evidence="1">
    <location>
        <begin position="12"/>
        <end position="33"/>
    </location>
</feature>
<sequence>MKKWVIRHPCLAMAFGYVLMFVITTGVWLLFSARGLVDALVSAFFNTLVYWLLAIFQIRNLRKTKQRLDEEGQFRAYIRYLDALPGSLSGIWNQGIATPGDGRLRFQAAVYDSLEPSGRPTQFRVHEILPERLKISGRDRKYLPVYGYEAVVLLTGSGKVQLAASPESLDRLMEVAGLGPAKAAS</sequence>
<keyword evidence="1" id="KW-1133">Transmembrane helix</keyword>
<reference evidence="3" key="1">
    <citation type="journal article" date="2014" name="Genome Announc.">
        <title>Genome Sequence of Arthrobacter siccitolerans 4J27, a Xeroprotectant-Producing Desiccation-Tolerant Microorganism.</title>
        <authorList>
            <person name="Manzanera M."/>
            <person name="Santa-Cruz-Calvo L."/>
            <person name="Vilchez J.I."/>
            <person name="Garcia-Fontana C."/>
            <person name="Silva-Castro G.A."/>
            <person name="Calvo C."/>
            <person name="Gonzalez-Lopez J."/>
        </authorList>
    </citation>
    <scope>NUCLEOTIDE SEQUENCE [LARGE SCALE GENOMIC DNA]</scope>
    <source>
        <strain evidence="3">4J27</strain>
    </source>
</reference>
<keyword evidence="3" id="KW-1185">Reference proteome</keyword>
<accession>A0A024H6H9</accession>